<keyword evidence="4" id="KW-1185">Reference proteome</keyword>
<dbReference type="GO" id="GO:0005869">
    <property type="term" value="C:dynactin complex"/>
    <property type="evidence" value="ECO:0007669"/>
    <property type="project" value="InterPro"/>
</dbReference>
<gene>
    <name evidence="3" type="ORF">BB559_006181</name>
</gene>
<dbReference type="STRING" id="61424.A0A2T9Y4B0"/>
<protein>
    <recommendedName>
        <fullName evidence="5">Dynactin subunit 2</fullName>
    </recommendedName>
</protein>
<dbReference type="OrthoDB" id="4977at2759"/>
<reference evidence="3 4" key="1">
    <citation type="journal article" date="2018" name="MBio">
        <title>Comparative Genomics Reveals the Core Gene Toolbox for the Fungus-Insect Symbiosis.</title>
        <authorList>
            <person name="Wang Y."/>
            <person name="Stata M."/>
            <person name="Wang W."/>
            <person name="Stajich J.E."/>
            <person name="White M.M."/>
            <person name="Moncalvo J.M."/>
        </authorList>
    </citation>
    <scope>NUCLEOTIDE SEQUENCE [LARGE SCALE GENOMIC DNA]</scope>
    <source>
        <strain evidence="3 4">AUS-77-4</strain>
    </source>
</reference>
<organism evidence="3 4">
    <name type="scientific">Furculomyces boomerangus</name>
    <dbReference type="NCBI Taxonomy" id="61424"/>
    <lineage>
        <taxon>Eukaryota</taxon>
        <taxon>Fungi</taxon>
        <taxon>Fungi incertae sedis</taxon>
        <taxon>Zoopagomycota</taxon>
        <taxon>Kickxellomycotina</taxon>
        <taxon>Harpellomycetes</taxon>
        <taxon>Harpellales</taxon>
        <taxon>Harpellaceae</taxon>
        <taxon>Furculomyces</taxon>
    </lineage>
</organism>
<dbReference type="InterPro" id="IPR028133">
    <property type="entry name" value="Dynamitin"/>
</dbReference>
<name>A0A2T9Y4B0_9FUNG</name>
<comment type="subcellular location">
    <subcellularLocation>
        <location evidence="1">Cytoplasm</location>
    </subcellularLocation>
</comment>
<keyword evidence="2" id="KW-0963">Cytoplasm</keyword>
<dbReference type="Pfam" id="PF04912">
    <property type="entry name" value="Dynamitin"/>
    <property type="match status" value="1"/>
</dbReference>
<evidence type="ECO:0000313" key="4">
    <source>
        <dbReference type="Proteomes" id="UP000245699"/>
    </source>
</evidence>
<evidence type="ECO:0000256" key="2">
    <source>
        <dbReference type="ARBA" id="ARBA00022490"/>
    </source>
</evidence>
<dbReference type="AlphaFoldDB" id="A0A2T9Y4B0"/>
<dbReference type="EMBL" id="MBFT01000793">
    <property type="protein sequence ID" value="PVU87182.1"/>
    <property type="molecule type" value="Genomic_DNA"/>
</dbReference>
<proteinExistence type="predicted"/>
<dbReference type="GO" id="GO:0007017">
    <property type="term" value="P:microtubule-based process"/>
    <property type="evidence" value="ECO:0007669"/>
    <property type="project" value="InterPro"/>
</dbReference>
<evidence type="ECO:0000313" key="3">
    <source>
        <dbReference type="EMBL" id="PVU87182.1"/>
    </source>
</evidence>
<accession>A0A2T9Y4B0</accession>
<dbReference type="GO" id="GO:0005737">
    <property type="term" value="C:cytoplasm"/>
    <property type="evidence" value="ECO:0007669"/>
    <property type="project" value="UniProtKB-SubCell"/>
</dbReference>
<sequence length="409" mass="46094">MSSLSSKYANLPDVAYDQPDVYETTEPPTEINNKVSEYTLNKDINTEKLSIGNAKEFFHLKDEAKKDKDALVENYKRALFRSYMLEQITGGLSVQSSAGKKSDGISSLQSNQLDFETAPEKLRRLVYEVNDLMKFAEEDESVFKEKEKAILMNAVLDLQTKLDHLSNKKFQENNNLTNTDDNWKAFEQAQDIQTSSNSKGNNVLISDFEKRISKLELLLGPALDGSEAEMNQGPLLTTVTDLSTKTELLTNPLYLDSVSKRIKLASFEIEKLLVQQESLTKTGSQKKSDGDMDEDYQTAQDVLDRVNQEKAAKVYEILPQIEPMISLFPNLVNRLETLSGIHTKAASIVESFDHVDTTIQEEKTKIKHLNNVLETLKSSVESNSVLLVENVKALESKLLLLDERINKLS</sequence>
<comment type="caution">
    <text evidence="3">The sequence shown here is derived from an EMBL/GenBank/DDBJ whole genome shotgun (WGS) entry which is preliminary data.</text>
</comment>
<evidence type="ECO:0008006" key="5">
    <source>
        <dbReference type="Google" id="ProtNLM"/>
    </source>
</evidence>
<dbReference type="PANTHER" id="PTHR15346">
    <property type="entry name" value="DYNACTIN SUBUNIT"/>
    <property type="match status" value="1"/>
</dbReference>
<evidence type="ECO:0000256" key="1">
    <source>
        <dbReference type="ARBA" id="ARBA00004496"/>
    </source>
</evidence>
<dbReference type="Proteomes" id="UP000245699">
    <property type="component" value="Unassembled WGS sequence"/>
</dbReference>